<dbReference type="RefSeq" id="WP_036120191.1">
    <property type="nucleotide sequence ID" value="NZ_BMET01000001.1"/>
</dbReference>
<gene>
    <name evidence="1" type="ORF">IA57_05350</name>
</gene>
<dbReference type="Pfam" id="PF16125">
    <property type="entry name" value="DUF4837"/>
    <property type="match status" value="1"/>
</dbReference>
<accession>A0A084TKM2</accession>
<dbReference type="AlphaFoldDB" id="A0A084TKM2"/>
<dbReference type="STRING" id="1197477.IA57_05350"/>
<reference evidence="1 2" key="1">
    <citation type="journal article" date="2014" name="Genome Announc.">
        <title>Draft Genome Sequence of the Algicidal Bacterium Mangrovimonas yunxiaonensis Strain LY01.</title>
        <authorList>
            <person name="Li Y."/>
            <person name="Zhu H."/>
            <person name="Li C."/>
            <person name="Zhang H."/>
            <person name="Chen Z."/>
            <person name="Zheng W."/>
            <person name="Xu H."/>
            <person name="Zheng T."/>
        </authorList>
    </citation>
    <scope>NUCLEOTIDE SEQUENCE [LARGE SCALE GENOMIC DNA]</scope>
    <source>
        <strain evidence="1 2">LY01</strain>
    </source>
</reference>
<dbReference type="InterPro" id="IPR032286">
    <property type="entry name" value="DUF4837"/>
</dbReference>
<organism evidence="1 2">
    <name type="scientific">Mangrovimonas yunxiaonensis</name>
    <dbReference type="NCBI Taxonomy" id="1197477"/>
    <lineage>
        <taxon>Bacteria</taxon>
        <taxon>Pseudomonadati</taxon>
        <taxon>Bacteroidota</taxon>
        <taxon>Flavobacteriia</taxon>
        <taxon>Flavobacteriales</taxon>
        <taxon>Flavobacteriaceae</taxon>
        <taxon>Mangrovimonas</taxon>
    </lineage>
</organism>
<dbReference type="Proteomes" id="UP000028521">
    <property type="component" value="Unassembled WGS sequence"/>
</dbReference>
<proteinExistence type="predicted"/>
<evidence type="ECO:0000313" key="1">
    <source>
        <dbReference type="EMBL" id="KFB01258.1"/>
    </source>
</evidence>
<sequence length="330" mass="36752">MKNIAWLFICFACVLSCKDQNKSNTRILPESSGKINNLTVVVDNEKWEGQVGEAIRDVLASPLDGLPQDEPLFTISQLPPAVFSGFAAQNRTVLKIETNAQADLKIGTNVFARPQKVVVVSGKTDQEVIDQIGQNAKRIIAAFKQTEIKEQQRRIGLSLHKTNALKDQLGISLKFPSAYRIGVEKEGFFWIRKDITTGTSNIMVYELPYGTIKRNDSLAGTIIALRDSIGKAHIPGPIDGSYMITEEAYAPFVFETTIDGKPALETKGLWDVKTEGKKVFMSGPFINYIIDDKANNRQLVLEGFAFAPSVEKREYMFELEAILRSVTFIK</sequence>
<evidence type="ECO:0000313" key="2">
    <source>
        <dbReference type="Proteomes" id="UP000028521"/>
    </source>
</evidence>
<reference evidence="2" key="2">
    <citation type="submission" date="2014-07" db="EMBL/GenBank/DDBJ databases">
        <title>Genome sequence of Mangrovimonas yunxiaonensis.</title>
        <authorList>
            <person name="Li Y."/>
            <person name="Zheng T."/>
        </authorList>
    </citation>
    <scope>NUCLEOTIDE SEQUENCE [LARGE SCALE GENOMIC DNA]</scope>
    <source>
        <strain evidence="2">LY01</strain>
    </source>
</reference>
<protein>
    <recommendedName>
        <fullName evidence="3">Group I intron homing endonuclease</fullName>
    </recommendedName>
</protein>
<keyword evidence="2" id="KW-1185">Reference proteome</keyword>
<name>A0A084TKM2_9FLAO</name>
<dbReference type="OrthoDB" id="1115230at2"/>
<comment type="caution">
    <text evidence="1">The sequence shown here is derived from an EMBL/GenBank/DDBJ whole genome shotgun (WGS) entry which is preliminary data.</text>
</comment>
<dbReference type="EMBL" id="JPFK01000005">
    <property type="protein sequence ID" value="KFB01258.1"/>
    <property type="molecule type" value="Genomic_DNA"/>
</dbReference>
<dbReference type="eggNOG" id="COG0322">
    <property type="taxonomic scope" value="Bacteria"/>
</dbReference>
<evidence type="ECO:0008006" key="3">
    <source>
        <dbReference type="Google" id="ProtNLM"/>
    </source>
</evidence>